<organism evidence="1 2">
    <name type="scientific">Mesotoga prima</name>
    <dbReference type="NCBI Taxonomy" id="1184387"/>
    <lineage>
        <taxon>Bacteria</taxon>
        <taxon>Thermotogati</taxon>
        <taxon>Thermotogota</taxon>
        <taxon>Thermotogae</taxon>
        <taxon>Kosmotogales</taxon>
        <taxon>Kosmotogaceae</taxon>
        <taxon>Mesotoga</taxon>
    </lineage>
</organism>
<name>A0A117M248_9BACT</name>
<accession>A0A117M248</accession>
<dbReference type="Proteomes" id="UP000054092">
    <property type="component" value="Unassembled WGS sequence"/>
</dbReference>
<dbReference type="Pfam" id="PF18306">
    <property type="entry name" value="LDcluster4"/>
    <property type="match status" value="1"/>
</dbReference>
<dbReference type="PANTHER" id="PTHR43393:SF3">
    <property type="entry name" value="LYSINE DECARBOXYLASE-LIKE PROTEIN"/>
    <property type="match status" value="1"/>
</dbReference>
<sequence length="175" mass="19038">MLHVAVIGYSGPTDRSPVKELHVVCEEVGRTLARRGHVAMTGGRDGVMELVSRSMSEEGGRVVGVLPIGDEGNKHNEIRIRTGMDFAMRSLILTKSADVVISIGGQAGTLLEVVSSYSYGRSVILMEGTGGWTDRIRSVLIDGKYLDERKTVEMKLASNIEDLETYLEEAENGKV</sequence>
<proteinExistence type="predicted"/>
<dbReference type="NCBIfam" id="TIGR00725">
    <property type="entry name" value="TIGR00725 family protein"/>
    <property type="match status" value="1"/>
</dbReference>
<evidence type="ECO:0000313" key="1">
    <source>
        <dbReference type="EMBL" id="KUK80230.1"/>
    </source>
</evidence>
<dbReference type="InterPro" id="IPR041164">
    <property type="entry name" value="LDcluster4"/>
</dbReference>
<comment type="caution">
    <text evidence="1">The sequence shown here is derived from an EMBL/GenBank/DDBJ whole genome shotgun (WGS) entry which is preliminary data.</text>
</comment>
<dbReference type="InterPro" id="IPR052341">
    <property type="entry name" value="LOG_family_nucleotidases"/>
</dbReference>
<dbReference type="EMBL" id="LGGP01000186">
    <property type="protein sequence ID" value="KUK80230.1"/>
    <property type="molecule type" value="Genomic_DNA"/>
</dbReference>
<dbReference type="Gene3D" id="3.40.50.450">
    <property type="match status" value="1"/>
</dbReference>
<dbReference type="PANTHER" id="PTHR43393">
    <property type="entry name" value="CYTOKININ RIBOSIDE 5'-MONOPHOSPHATE PHOSPHORIBOHYDROLASE"/>
    <property type="match status" value="1"/>
</dbReference>
<protein>
    <submittedName>
        <fullName evidence="1">TIGR00725 family protein</fullName>
    </submittedName>
</protein>
<evidence type="ECO:0000313" key="2">
    <source>
        <dbReference type="Proteomes" id="UP000054092"/>
    </source>
</evidence>
<dbReference type="PATRIC" id="fig|1184387.3.peg.1520"/>
<gene>
    <name evidence="1" type="ORF">XD94_1093</name>
</gene>
<dbReference type="InterPro" id="IPR005268">
    <property type="entry name" value="CHP00725"/>
</dbReference>
<dbReference type="SUPFAM" id="SSF102405">
    <property type="entry name" value="MCP/YpsA-like"/>
    <property type="match status" value="1"/>
</dbReference>
<dbReference type="AlphaFoldDB" id="A0A117M248"/>
<dbReference type="GO" id="GO:0005829">
    <property type="term" value="C:cytosol"/>
    <property type="evidence" value="ECO:0007669"/>
    <property type="project" value="TreeGrafter"/>
</dbReference>
<reference evidence="2" key="1">
    <citation type="journal article" date="2015" name="MBio">
        <title>Genome-Resolved Metagenomic Analysis Reveals Roles for Candidate Phyla and Other Microbial Community Members in Biogeochemical Transformations in Oil Reservoirs.</title>
        <authorList>
            <person name="Hu P."/>
            <person name="Tom L."/>
            <person name="Singh A."/>
            <person name="Thomas B.C."/>
            <person name="Baker B.J."/>
            <person name="Piceno Y.M."/>
            <person name="Andersen G.L."/>
            <person name="Banfield J.F."/>
        </authorList>
    </citation>
    <scope>NUCLEOTIDE SEQUENCE [LARGE SCALE GENOMIC DNA]</scope>
</reference>